<evidence type="ECO:0000313" key="2">
    <source>
        <dbReference type="EMBL" id="ROW02813.1"/>
    </source>
</evidence>
<feature type="compositionally biased region" description="Polar residues" evidence="1">
    <location>
        <begin position="1"/>
        <end position="10"/>
    </location>
</feature>
<proteinExistence type="predicted"/>
<organism evidence="2 3">
    <name type="scientific">Cytospora chrysosperma</name>
    <name type="common">Cytospora canker fungus</name>
    <name type="synonym">Sphaeria chrysosperma</name>
    <dbReference type="NCBI Taxonomy" id="252740"/>
    <lineage>
        <taxon>Eukaryota</taxon>
        <taxon>Fungi</taxon>
        <taxon>Dikarya</taxon>
        <taxon>Ascomycota</taxon>
        <taxon>Pezizomycotina</taxon>
        <taxon>Sordariomycetes</taxon>
        <taxon>Sordariomycetidae</taxon>
        <taxon>Diaporthales</taxon>
        <taxon>Cytosporaceae</taxon>
        <taxon>Cytospora</taxon>
    </lineage>
</organism>
<keyword evidence="3" id="KW-1185">Reference proteome</keyword>
<sequence>MATVVTTKGDTSNEKKAVLRARLPDRQQGGRHSAAPPPGPTRPPEMIVAFLASVSLGPGSEGVKHEPRPSGRLATSGDHWIRSLYSLGCLRAIAFWPDSRQVTRGQGGSPRELFAIVYMFLVY</sequence>
<name>A0A423WHL3_CYTCH</name>
<reference evidence="2 3" key="1">
    <citation type="submission" date="2015-09" db="EMBL/GenBank/DDBJ databases">
        <title>Host preference determinants of Valsa canker pathogens revealed by comparative genomics.</title>
        <authorList>
            <person name="Yin Z."/>
            <person name="Huang L."/>
        </authorList>
    </citation>
    <scope>NUCLEOTIDE SEQUENCE [LARGE SCALE GENOMIC DNA]</scope>
    <source>
        <strain evidence="2 3">YSFL</strain>
    </source>
</reference>
<dbReference type="EMBL" id="LJZO01000004">
    <property type="protein sequence ID" value="ROW02813.1"/>
    <property type="molecule type" value="Genomic_DNA"/>
</dbReference>
<gene>
    <name evidence="2" type="ORF">VSDG_01637</name>
</gene>
<dbReference type="AlphaFoldDB" id="A0A423WHL3"/>
<evidence type="ECO:0000256" key="1">
    <source>
        <dbReference type="SAM" id="MobiDB-lite"/>
    </source>
</evidence>
<evidence type="ECO:0000313" key="3">
    <source>
        <dbReference type="Proteomes" id="UP000284375"/>
    </source>
</evidence>
<protein>
    <submittedName>
        <fullName evidence="2">Uncharacterized protein</fullName>
    </submittedName>
</protein>
<dbReference type="Proteomes" id="UP000284375">
    <property type="component" value="Unassembled WGS sequence"/>
</dbReference>
<feature type="region of interest" description="Disordered" evidence="1">
    <location>
        <begin position="1"/>
        <end position="43"/>
    </location>
</feature>
<feature type="compositionally biased region" description="Basic and acidic residues" evidence="1">
    <location>
        <begin position="11"/>
        <end position="25"/>
    </location>
</feature>
<comment type="caution">
    <text evidence="2">The sequence shown here is derived from an EMBL/GenBank/DDBJ whole genome shotgun (WGS) entry which is preliminary data.</text>
</comment>
<accession>A0A423WHL3</accession>